<dbReference type="EMBL" id="QPIZ01000007">
    <property type="protein sequence ID" value="RCW36796.1"/>
    <property type="molecule type" value="Genomic_DNA"/>
</dbReference>
<evidence type="ECO:0000313" key="2">
    <source>
        <dbReference type="Proteomes" id="UP000252733"/>
    </source>
</evidence>
<keyword evidence="2" id="KW-1185">Reference proteome</keyword>
<comment type="caution">
    <text evidence="1">The sequence shown here is derived from an EMBL/GenBank/DDBJ whole genome shotgun (WGS) entry which is preliminary data.</text>
</comment>
<protein>
    <submittedName>
        <fullName evidence="1">Uncharacterized protein</fullName>
    </submittedName>
</protein>
<dbReference type="AlphaFoldDB" id="A0A368V6P7"/>
<accession>A0A368V6P7</accession>
<organism evidence="1 2">
    <name type="scientific">Marinilabilia salmonicolor</name>
    <dbReference type="NCBI Taxonomy" id="989"/>
    <lineage>
        <taxon>Bacteria</taxon>
        <taxon>Pseudomonadati</taxon>
        <taxon>Bacteroidota</taxon>
        <taxon>Bacteroidia</taxon>
        <taxon>Marinilabiliales</taxon>
        <taxon>Marinilabiliaceae</taxon>
        <taxon>Marinilabilia</taxon>
    </lineage>
</organism>
<evidence type="ECO:0000313" key="1">
    <source>
        <dbReference type="EMBL" id="RCW36796.1"/>
    </source>
</evidence>
<proteinExistence type="predicted"/>
<dbReference type="Proteomes" id="UP000252733">
    <property type="component" value="Unassembled WGS sequence"/>
</dbReference>
<reference evidence="1 2" key="1">
    <citation type="submission" date="2018-07" db="EMBL/GenBank/DDBJ databases">
        <title>Freshwater and sediment microbial communities from various areas in North America, analyzing microbe dynamics in response to fracking.</title>
        <authorList>
            <person name="Lamendella R."/>
        </authorList>
    </citation>
    <scope>NUCLEOTIDE SEQUENCE [LARGE SCALE GENOMIC DNA]</scope>
    <source>
        <strain evidence="1 2">160A</strain>
    </source>
</reference>
<gene>
    <name evidence="1" type="ORF">DFO77_10787</name>
</gene>
<dbReference type="RefSeq" id="WP_114436794.1">
    <property type="nucleotide sequence ID" value="NZ_QPIZ01000007.1"/>
</dbReference>
<sequence length="152" mass="17054">MCSDSQPNNSWKLLFNPVSLKVCGPNVRGVITPSGDLYLENQSNGTIHNDILKTLTGWGVLPGPFRRNWTRKSPSESGFLTVQRYKDTDVICIGESNRLLYTKAGYEEHIAVFRQFLKAARANNPGITFVDKLVRIKPPFRGDAEVVYGFGY</sequence>
<name>A0A368V6P7_9BACT</name>